<dbReference type="EMBL" id="OU015430">
    <property type="protein sequence ID" value="CAG4977777.1"/>
    <property type="molecule type" value="Genomic_DNA"/>
</dbReference>
<proteinExistence type="predicted"/>
<feature type="chain" id="PRO_5045389970" description="Secreted protein" evidence="1">
    <location>
        <begin position="22"/>
        <end position="153"/>
    </location>
</feature>
<reference evidence="2 3" key="1">
    <citation type="submission" date="2021-04" db="EMBL/GenBank/DDBJ databases">
        <authorList>
            <person name="Rodrigo-Torres L."/>
            <person name="Arahal R. D."/>
            <person name="Lucena T."/>
        </authorList>
    </citation>
    <scope>NUCLEOTIDE SEQUENCE [LARGE SCALE GENOMIC DNA]</scope>
    <source>
        <strain evidence="2 3">CECT 30171</strain>
    </source>
</reference>
<feature type="signal peptide" evidence="1">
    <location>
        <begin position="1"/>
        <end position="21"/>
    </location>
</feature>
<dbReference type="RefSeq" id="WP_215218963.1">
    <property type="nucleotide sequence ID" value="NZ_OU015430.1"/>
</dbReference>
<protein>
    <recommendedName>
        <fullName evidence="4">Secreted protein</fullName>
    </recommendedName>
</protein>
<sequence length="153" mass="17121">MRKSFILAAVLALAVAMPASAQGPSPSLEEIRKQQTDLREAARAGSGVFEELPGADRTRLVEHQDAVLTMIEGKQDVEDLDEPVRMDVFNRLEEIRALVEKAEDSRVVCEYKKKVGTHMKARVCQTVAERRREREQAVDIMNQRAICGNCKGI</sequence>
<evidence type="ECO:0000313" key="3">
    <source>
        <dbReference type="Proteomes" id="UP000680116"/>
    </source>
</evidence>
<keyword evidence="3" id="KW-1185">Reference proteome</keyword>
<accession>A0ABM8UIB1</accession>
<evidence type="ECO:0008006" key="4">
    <source>
        <dbReference type="Google" id="ProtNLM"/>
    </source>
</evidence>
<gene>
    <name evidence="2" type="ORF">LYB30171_02487</name>
</gene>
<keyword evidence="1" id="KW-0732">Signal</keyword>
<evidence type="ECO:0000256" key="1">
    <source>
        <dbReference type="SAM" id="SignalP"/>
    </source>
</evidence>
<evidence type="ECO:0000313" key="2">
    <source>
        <dbReference type="EMBL" id="CAG4977777.1"/>
    </source>
</evidence>
<name>A0ABM8UIB1_9GAMM</name>
<dbReference type="Proteomes" id="UP000680116">
    <property type="component" value="Chromosome"/>
</dbReference>
<organism evidence="2 3">
    <name type="scientific">Novilysobacter luteus</name>
    <dbReference type="NCBI Taxonomy" id="2822368"/>
    <lineage>
        <taxon>Bacteria</taxon>
        <taxon>Pseudomonadati</taxon>
        <taxon>Pseudomonadota</taxon>
        <taxon>Gammaproteobacteria</taxon>
        <taxon>Lysobacterales</taxon>
        <taxon>Lysobacteraceae</taxon>
        <taxon>Novilysobacter</taxon>
    </lineage>
</organism>